<sequence length="144" mass="16174">MQSTPDISNDRLLRGLPQNLSHAVKHLARQTRAWFNKQKIAQAEDLFIQYYYESRKGELKSLYAALLAQAATEKIAIQSIVTECLTTVVAAVVYIPKRAIRLTLGMLTYWLTQYHGGQHHGLPSSRDARDLIAGIIRGEVIKLG</sequence>
<protein>
    <recommendedName>
        <fullName evidence="3">TetR family transcriptional regulator</fullName>
    </recommendedName>
</protein>
<dbReference type="EMBL" id="LXEU01000049">
    <property type="protein sequence ID" value="OAT52491.1"/>
    <property type="molecule type" value="Genomic_DNA"/>
</dbReference>
<accession>A0A1B7JX51</accession>
<evidence type="ECO:0000313" key="2">
    <source>
        <dbReference type="Proteomes" id="UP000078386"/>
    </source>
</evidence>
<dbReference type="AlphaFoldDB" id="A0A1B7JX51"/>
<reference evidence="1 2" key="1">
    <citation type="submission" date="2016-04" db="EMBL/GenBank/DDBJ databases">
        <title>ATOL: Assembling a taxonomically balanced genome-scale reconstruction of the evolutionary history of the Enterobacteriaceae.</title>
        <authorList>
            <person name="Plunkett G.III."/>
            <person name="Neeno-Eckwall E.C."/>
            <person name="Glasner J.D."/>
            <person name="Perna N.T."/>
        </authorList>
    </citation>
    <scope>NUCLEOTIDE SEQUENCE [LARGE SCALE GENOMIC DNA]</scope>
    <source>
        <strain evidence="1 2">ATCC 51603</strain>
    </source>
</reference>
<dbReference type="PATRIC" id="fig|1354264.4.peg.2557"/>
<evidence type="ECO:0000313" key="1">
    <source>
        <dbReference type="EMBL" id="OAT52491.1"/>
    </source>
</evidence>
<keyword evidence="2" id="KW-1185">Reference proteome</keyword>
<gene>
    <name evidence="1" type="ORF">M989_02456</name>
</gene>
<dbReference type="RefSeq" id="WP_064545664.1">
    <property type="nucleotide sequence ID" value="NZ_LXEU01000049.1"/>
</dbReference>
<proteinExistence type="predicted"/>
<dbReference type="Proteomes" id="UP000078386">
    <property type="component" value="Unassembled WGS sequence"/>
</dbReference>
<evidence type="ECO:0008006" key="3">
    <source>
        <dbReference type="Google" id="ProtNLM"/>
    </source>
</evidence>
<name>A0A1B7JX51_9ENTR</name>
<organism evidence="1 2">
    <name type="scientific">Kluyvera georgiana ATCC 51603</name>
    <dbReference type="NCBI Taxonomy" id="1354264"/>
    <lineage>
        <taxon>Bacteria</taxon>
        <taxon>Pseudomonadati</taxon>
        <taxon>Pseudomonadota</taxon>
        <taxon>Gammaproteobacteria</taxon>
        <taxon>Enterobacterales</taxon>
        <taxon>Enterobacteriaceae</taxon>
        <taxon>Kluyvera</taxon>
    </lineage>
</organism>
<comment type="caution">
    <text evidence="1">The sequence shown here is derived from an EMBL/GenBank/DDBJ whole genome shotgun (WGS) entry which is preliminary data.</text>
</comment>